<reference evidence="3 4" key="1">
    <citation type="submission" date="2016-10" db="EMBL/GenBank/DDBJ databases">
        <authorList>
            <person name="de Groot N.N."/>
        </authorList>
    </citation>
    <scope>NUCLEOTIDE SEQUENCE [LARGE SCALE GENOMIC DNA]</scope>
    <source>
        <strain evidence="3 4">CGMCC 1.7005</strain>
    </source>
</reference>
<dbReference type="Gene3D" id="3.40.50.2000">
    <property type="entry name" value="Glycogen Phosphorylase B"/>
    <property type="match status" value="2"/>
</dbReference>
<dbReference type="GO" id="GO:0009244">
    <property type="term" value="P:lipopolysaccharide core region biosynthetic process"/>
    <property type="evidence" value="ECO:0007669"/>
    <property type="project" value="TreeGrafter"/>
</dbReference>
<evidence type="ECO:0000313" key="3">
    <source>
        <dbReference type="EMBL" id="SFT86160.1"/>
    </source>
</evidence>
<dbReference type="OrthoDB" id="9797795at2"/>
<name>A0A1I7BG71_9FLAO</name>
<keyword evidence="4" id="KW-1185">Reference proteome</keyword>
<dbReference type="GO" id="GO:0005829">
    <property type="term" value="C:cytosol"/>
    <property type="evidence" value="ECO:0007669"/>
    <property type="project" value="TreeGrafter"/>
</dbReference>
<organism evidence="3 4">
    <name type="scientific">Lishizhenia tianjinensis</name>
    <dbReference type="NCBI Taxonomy" id="477690"/>
    <lineage>
        <taxon>Bacteria</taxon>
        <taxon>Pseudomonadati</taxon>
        <taxon>Bacteroidota</taxon>
        <taxon>Flavobacteriia</taxon>
        <taxon>Flavobacteriales</taxon>
        <taxon>Crocinitomicaceae</taxon>
        <taxon>Lishizhenia</taxon>
    </lineage>
</organism>
<dbReference type="PANTHER" id="PTHR30160">
    <property type="entry name" value="TETRAACYLDISACCHARIDE 4'-KINASE-RELATED"/>
    <property type="match status" value="1"/>
</dbReference>
<dbReference type="Proteomes" id="UP000236454">
    <property type="component" value="Unassembled WGS sequence"/>
</dbReference>
<protein>
    <submittedName>
        <fullName evidence="3">ADP-heptose:LPS heptosyltransferase</fullName>
    </submittedName>
</protein>
<evidence type="ECO:0000256" key="2">
    <source>
        <dbReference type="ARBA" id="ARBA00022679"/>
    </source>
</evidence>
<dbReference type="STRING" id="477690.SAMN05216474_2808"/>
<dbReference type="CDD" id="cd03789">
    <property type="entry name" value="GT9_LPS_heptosyltransferase"/>
    <property type="match status" value="1"/>
</dbReference>
<dbReference type="Pfam" id="PF01075">
    <property type="entry name" value="Glyco_transf_9"/>
    <property type="match status" value="1"/>
</dbReference>
<evidence type="ECO:0000256" key="1">
    <source>
        <dbReference type="ARBA" id="ARBA00022676"/>
    </source>
</evidence>
<dbReference type="EMBL" id="FPAS01000005">
    <property type="protein sequence ID" value="SFT86160.1"/>
    <property type="molecule type" value="Genomic_DNA"/>
</dbReference>
<dbReference type="AlphaFoldDB" id="A0A1I7BG71"/>
<dbReference type="InterPro" id="IPR002201">
    <property type="entry name" value="Glyco_trans_9"/>
</dbReference>
<dbReference type="InterPro" id="IPR051199">
    <property type="entry name" value="LPS_LOS_Heptosyltrfase"/>
</dbReference>
<evidence type="ECO:0000313" key="4">
    <source>
        <dbReference type="Proteomes" id="UP000236454"/>
    </source>
</evidence>
<sequence>MKTKQQLLIDNLIAKPLAFLLNFLVRLLGQILNIDHNLHKELDCIVVCKFKGMGSIIQATPLLDALRQQHPNAEIIFVSTNANTAILKRIDTIDTIYTINDKGIFPLLKSLTTTLLKLIRKRPDVYIDLEIYSNFSTLVTLLSLAKNRVGYYLRSSSFKMGIYTHMMYFNTKIPVSESYLQIARLFGKDFNSTELYPLAKGIAGSYTPPKEGRYIVINPNASDLRLERRWGRKNYKFLIEQLLLQYPAYTIYLVGSPNERPYTEKVIEDITHENLINLAGKTSINELISLIAGAAFMVTNDTGPMHISFAVNTPTICLFGPCSPDQYGHFSNAKIIFKDVFCSPCVHEFSISPCKGNNTCMQLIEVSEVLKAVKEVHENGSFPLRRNEVLEGMKYKHGDAILGLVRR</sequence>
<dbReference type="RefSeq" id="WP_090251968.1">
    <property type="nucleotide sequence ID" value="NZ_FPAS01000005.1"/>
</dbReference>
<keyword evidence="2 3" id="KW-0808">Transferase</keyword>
<dbReference type="SUPFAM" id="SSF53756">
    <property type="entry name" value="UDP-Glycosyltransferase/glycogen phosphorylase"/>
    <property type="match status" value="1"/>
</dbReference>
<dbReference type="PANTHER" id="PTHR30160:SF1">
    <property type="entry name" value="LIPOPOLYSACCHARIDE 1,2-N-ACETYLGLUCOSAMINETRANSFERASE-RELATED"/>
    <property type="match status" value="1"/>
</dbReference>
<gene>
    <name evidence="3" type="ORF">SAMN05216474_2808</name>
</gene>
<proteinExistence type="predicted"/>
<dbReference type="GO" id="GO:0008713">
    <property type="term" value="F:ADP-heptose-lipopolysaccharide heptosyltransferase activity"/>
    <property type="evidence" value="ECO:0007669"/>
    <property type="project" value="TreeGrafter"/>
</dbReference>
<keyword evidence="1" id="KW-0328">Glycosyltransferase</keyword>
<accession>A0A1I7BG71</accession>